<reference evidence="2" key="3">
    <citation type="submission" date="2023-06" db="EMBL/GenBank/DDBJ databases">
        <authorList>
            <consortium name="Clinical and Environmental Microbiology Branch: Whole genome sequencing antimicrobial resistance pathogens in the healthcare setting"/>
        </authorList>
    </citation>
    <scope>NUCLEOTIDE SEQUENCE</scope>
    <source>
        <strain evidence="2">Microbial</strain>
    </source>
</reference>
<dbReference type="Gene3D" id="2.60.40.10">
    <property type="entry name" value="Immunoglobulins"/>
    <property type="match status" value="1"/>
</dbReference>
<reference evidence="1 4" key="1">
    <citation type="submission" date="2017-05" db="EMBL/GenBank/DDBJ databases">
        <title>Whole genome sequencing of Proteus mirabilis AR_0155.</title>
        <authorList>
            <person name="Conlan S."/>
            <person name="Thomas P.J."/>
            <person name="Mullikin J."/>
            <person name="Frank K.M."/>
            <person name="Segre J.A."/>
        </authorList>
    </citation>
    <scope>NUCLEOTIDE SEQUENCE [LARGE SCALE GENOMIC DNA]</scope>
    <source>
        <strain evidence="1 4">AR_0155</strain>
    </source>
</reference>
<dbReference type="RefSeq" id="WP_004247303.1">
    <property type="nucleotide sequence ID" value="NZ_ABFCQN020000007.1"/>
</dbReference>
<dbReference type="Proteomes" id="UP000254191">
    <property type="component" value="Unassembled WGS sequence"/>
</dbReference>
<evidence type="ECO:0000313" key="1">
    <source>
        <dbReference type="EMBL" id="ARX36011.1"/>
    </source>
</evidence>
<dbReference type="InterPro" id="IPR013783">
    <property type="entry name" value="Ig-like_fold"/>
</dbReference>
<proteinExistence type="predicted"/>
<dbReference type="InterPro" id="IPR008962">
    <property type="entry name" value="PapD-like_sf"/>
</dbReference>
<dbReference type="EMBL" id="UGTS01000004">
    <property type="protein sequence ID" value="SUC20494.1"/>
    <property type="molecule type" value="Genomic_DNA"/>
</dbReference>
<gene>
    <name evidence="1" type="ORF">AM402_18375</name>
    <name evidence="3" type="ORF">NCTC11938_01827</name>
    <name evidence="2" type="ORF">PW210_000384</name>
</gene>
<dbReference type="EMBL" id="CP021694">
    <property type="protein sequence ID" value="ARX36011.1"/>
    <property type="molecule type" value="Genomic_DNA"/>
</dbReference>
<evidence type="ECO:0000313" key="5">
    <source>
        <dbReference type="Proteomes" id="UP000254191"/>
    </source>
</evidence>
<dbReference type="Proteomes" id="UP001171165">
    <property type="component" value="Unassembled WGS sequence"/>
</dbReference>
<sequence>MLKRLNFILIYSVLSLISITTSVYASPSIGIGSMYDVFTPETQSLTKRVYNTGTSTAFVRVEILEIDADPKMNQRESAQKEIKEGSLTQERLIVSPLRLIIPPSSFQSVRILWPGDREKERYFRIRFTPVLPEENDGFGMSKDEITQYKKNALDVGVNVLTGYGSVVVMQAKNPLFNTVIDDTNKQISIKNKGNATIILDNIRYCENIKSHCENKAREIILPGREFVLQKKINNKIDFVLIEGDKSNTFNY</sequence>
<evidence type="ECO:0000313" key="3">
    <source>
        <dbReference type="EMBL" id="SUC20494.1"/>
    </source>
</evidence>
<protein>
    <submittedName>
        <fullName evidence="3">Putative fimbrial protein TcfA</fullName>
    </submittedName>
</protein>
<name>A0A1Z1SZU8_PROMI</name>
<dbReference type="SUPFAM" id="SSF49354">
    <property type="entry name" value="PapD-like"/>
    <property type="match status" value="1"/>
</dbReference>
<reference evidence="3 5" key="2">
    <citation type="submission" date="2018-06" db="EMBL/GenBank/DDBJ databases">
        <authorList>
            <consortium name="Pathogen Informatics"/>
            <person name="Doyle S."/>
        </authorList>
    </citation>
    <scope>NUCLEOTIDE SEQUENCE [LARGE SCALE GENOMIC DNA]</scope>
    <source>
        <strain evidence="3 5">NCTC11938</strain>
    </source>
</reference>
<dbReference type="AlphaFoldDB" id="A0A1Z1SZU8"/>
<dbReference type="EMBL" id="ABKSPD020000001">
    <property type="protein sequence ID" value="EKW9774631.1"/>
    <property type="molecule type" value="Genomic_DNA"/>
</dbReference>
<organism evidence="2 6">
    <name type="scientific">Proteus mirabilis</name>
    <dbReference type="NCBI Taxonomy" id="584"/>
    <lineage>
        <taxon>Bacteria</taxon>
        <taxon>Pseudomonadati</taxon>
        <taxon>Pseudomonadota</taxon>
        <taxon>Gammaproteobacteria</taxon>
        <taxon>Enterobacterales</taxon>
        <taxon>Morganellaceae</taxon>
        <taxon>Proteus</taxon>
    </lineage>
</organism>
<accession>A0A1Z1SZU8</accession>
<evidence type="ECO:0000313" key="4">
    <source>
        <dbReference type="Proteomes" id="UP000195540"/>
    </source>
</evidence>
<evidence type="ECO:0000313" key="2">
    <source>
        <dbReference type="EMBL" id="EKW9774631.1"/>
    </source>
</evidence>
<dbReference type="Proteomes" id="UP000195540">
    <property type="component" value="Chromosome"/>
</dbReference>
<evidence type="ECO:0000313" key="6">
    <source>
        <dbReference type="Proteomes" id="UP001171165"/>
    </source>
</evidence>